<comment type="caution">
    <text evidence="1">The sequence shown here is derived from an EMBL/GenBank/DDBJ whole genome shotgun (WGS) entry which is preliminary data.</text>
</comment>
<reference evidence="1 2" key="1">
    <citation type="submission" date="2024-01" db="EMBL/GenBank/DDBJ databases">
        <authorList>
            <person name="Waweru B."/>
        </authorList>
    </citation>
    <scope>NUCLEOTIDE SEQUENCE [LARGE SCALE GENOMIC DNA]</scope>
</reference>
<accession>A0AAV1RC94</accession>
<organism evidence="1 2">
    <name type="scientific">Dovyalis caffra</name>
    <dbReference type="NCBI Taxonomy" id="77055"/>
    <lineage>
        <taxon>Eukaryota</taxon>
        <taxon>Viridiplantae</taxon>
        <taxon>Streptophyta</taxon>
        <taxon>Embryophyta</taxon>
        <taxon>Tracheophyta</taxon>
        <taxon>Spermatophyta</taxon>
        <taxon>Magnoliopsida</taxon>
        <taxon>eudicotyledons</taxon>
        <taxon>Gunneridae</taxon>
        <taxon>Pentapetalae</taxon>
        <taxon>rosids</taxon>
        <taxon>fabids</taxon>
        <taxon>Malpighiales</taxon>
        <taxon>Salicaceae</taxon>
        <taxon>Flacourtieae</taxon>
        <taxon>Dovyalis</taxon>
    </lineage>
</organism>
<dbReference type="AlphaFoldDB" id="A0AAV1RC94"/>
<protein>
    <submittedName>
        <fullName evidence="1">Uncharacterized protein</fullName>
    </submittedName>
</protein>
<dbReference type="Proteomes" id="UP001314170">
    <property type="component" value="Unassembled WGS sequence"/>
</dbReference>
<sequence length="83" mass="8890">MLSLTLLSHPFDVAAPLRDATNLVTHPPYINLILTYADVIISKPTTLALSNPTKPSSTLDTTVQNTASYNGSYTAIATRQAES</sequence>
<evidence type="ECO:0000313" key="2">
    <source>
        <dbReference type="Proteomes" id="UP001314170"/>
    </source>
</evidence>
<proteinExistence type="predicted"/>
<gene>
    <name evidence="1" type="ORF">DCAF_LOCUS9397</name>
</gene>
<keyword evidence="2" id="KW-1185">Reference proteome</keyword>
<name>A0AAV1RC94_9ROSI</name>
<evidence type="ECO:0000313" key="1">
    <source>
        <dbReference type="EMBL" id="CAK7333259.1"/>
    </source>
</evidence>
<dbReference type="EMBL" id="CAWUPB010000913">
    <property type="protein sequence ID" value="CAK7333259.1"/>
    <property type="molecule type" value="Genomic_DNA"/>
</dbReference>